<evidence type="ECO:0000256" key="7">
    <source>
        <dbReference type="ARBA" id="ARBA00023211"/>
    </source>
</evidence>
<dbReference type="GO" id="GO:0003909">
    <property type="term" value="F:DNA ligase activity"/>
    <property type="evidence" value="ECO:0007669"/>
    <property type="project" value="TreeGrafter"/>
</dbReference>
<dbReference type="GeneID" id="16193976"/>
<evidence type="ECO:0000256" key="2">
    <source>
        <dbReference type="ARBA" id="ARBA00012726"/>
    </source>
</evidence>
<dbReference type="Pfam" id="PF01139">
    <property type="entry name" value="RtcB"/>
    <property type="match status" value="1"/>
</dbReference>
<comment type="catalytic activity">
    <reaction evidence="8">
        <text>a 3'-end 3'-phospho-ribonucleotide-RNA + a 5'-end dephospho-ribonucleoside-RNA + GTP = a ribonucleotidyl-ribonucleotide-RNA + GMP + diphosphate</text>
        <dbReference type="Rhea" id="RHEA:68076"/>
        <dbReference type="Rhea" id="RHEA-COMP:10463"/>
        <dbReference type="Rhea" id="RHEA-COMP:13936"/>
        <dbReference type="Rhea" id="RHEA-COMP:17355"/>
        <dbReference type="ChEBI" id="CHEBI:33019"/>
        <dbReference type="ChEBI" id="CHEBI:37565"/>
        <dbReference type="ChEBI" id="CHEBI:58115"/>
        <dbReference type="ChEBI" id="CHEBI:83062"/>
        <dbReference type="ChEBI" id="CHEBI:138284"/>
        <dbReference type="ChEBI" id="CHEBI:173118"/>
        <dbReference type="EC" id="6.5.1.8"/>
    </reaction>
</comment>
<name>R4TL89_9CAUD</name>
<dbReference type="InterPro" id="IPR001233">
    <property type="entry name" value="RtcB"/>
</dbReference>
<sequence length="484" mass="54007">MVPIEFGLTATFITLWPLLSSMKIEGDYNTADVKIDSVESEAKDQIQEMVDHPAFEGEGDVAIMPDTHWGAGAVIGFTMPVKNRIVPNTIGVDIGCGMFAIKLGDVDFDSLEELDSAVRERIPMGFDVHGRNGFHMGNDFPWRECVYKLDEFTEQTQFAIEEDPEDVYGLDYFKNVCKRVGYDQGRAINSVGTLGGGNHFIEFGRSEQTGDVWVIIHSGSRGIGAQIAQYWQDVATDRMNERALETEIPDSIEPYLGEDWKPKSDKIRADFEGEAIQEKFNELSQFIQETKNAESGRNTDLDYLEGEEAHGYIKDMVFAQTYASVSRKQMAVAVLDAVRSILGEDGEANEEVPVWWEDEVESVHNYIDFQDATVRKGACRAHDGERLVVPLNMSYGTLLCRGRGKDSWNNSSAHGAGRAMSRTAAHDKFDADDFEEQIGDVYMSKKPMDEIPGAYKPAEQIEAALGESVEVVDRVKPFLSIKAE</sequence>
<keyword evidence="6" id="KW-0342">GTP-binding</keyword>
<protein>
    <recommendedName>
        <fullName evidence="2">3'-phosphate/5'-hydroxy nucleic acid ligase</fullName>
        <ecNumber evidence="2">6.5.1.8</ecNumber>
    </recommendedName>
</protein>
<evidence type="ECO:0000256" key="6">
    <source>
        <dbReference type="ARBA" id="ARBA00023134"/>
    </source>
</evidence>
<keyword evidence="7" id="KW-0464">Manganese</keyword>
<accession>R4TL89</accession>
<evidence type="ECO:0000313" key="9">
    <source>
        <dbReference type="EMBL" id="AGM11437.1"/>
    </source>
</evidence>
<evidence type="ECO:0000256" key="8">
    <source>
        <dbReference type="ARBA" id="ARBA00047746"/>
    </source>
</evidence>
<dbReference type="GO" id="GO:0042245">
    <property type="term" value="P:RNA repair"/>
    <property type="evidence" value="ECO:0007669"/>
    <property type="project" value="TreeGrafter"/>
</dbReference>
<dbReference type="EC" id="6.5.1.8" evidence="2"/>
<dbReference type="GO" id="GO:0030145">
    <property type="term" value="F:manganese ion binding"/>
    <property type="evidence" value="ECO:0007669"/>
    <property type="project" value="TreeGrafter"/>
</dbReference>
<dbReference type="RefSeq" id="YP_008059315.1">
    <property type="nucleotide sequence ID" value="NC_021328.1"/>
</dbReference>
<dbReference type="GO" id="GO:0006281">
    <property type="term" value="P:DNA repair"/>
    <property type="evidence" value="ECO:0007669"/>
    <property type="project" value="TreeGrafter"/>
</dbReference>
<keyword evidence="3" id="KW-0436">Ligase</keyword>
<evidence type="ECO:0000313" key="10">
    <source>
        <dbReference type="Proteomes" id="UP000202786"/>
    </source>
</evidence>
<dbReference type="PANTHER" id="PTHR43749:SF2">
    <property type="entry name" value="RNA-SPLICING LIGASE RTCB"/>
    <property type="match status" value="1"/>
</dbReference>
<dbReference type="GO" id="GO:0170057">
    <property type="term" value="F:RNA ligase (GTP) activity"/>
    <property type="evidence" value="ECO:0007669"/>
    <property type="project" value="UniProtKB-EC"/>
</dbReference>
<dbReference type="InterPro" id="IPR036025">
    <property type="entry name" value="RtcB-like_sf"/>
</dbReference>
<evidence type="ECO:0000256" key="5">
    <source>
        <dbReference type="ARBA" id="ARBA00022741"/>
    </source>
</evidence>
<organism evidence="9 10">
    <name type="scientific">Halogranum tailed virus 1</name>
    <dbReference type="NCBI Taxonomy" id="1273749"/>
    <lineage>
        <taxon>Viruses</taxon>
        <taxon>Duplodnaviria</taxon>
        <taxon>Heunggongvirae</taxon>
        <taxon>Uroviricota</taxon>
        <taxon>Caudoviricetes</taxon>
        <taxon>Thumleimavirales</taxon>
        <taxon>Halomagnusviridae</taxon>
        <taxon>Hagravirus</taxon>
        <taxon>Hagravirus capitaneum</taxon>
        <taxon>Hagravirus HGTV1</taxon>
    </lineage>
</organism>
<keyword evidence="10" id="KW-1185">Reference proteome</keyword>
<reference evidence="9 10" key="1">
    <citation type="submission" date="2012-12" db="EMBL/GenBank/DDBJ databases">
        <authorList>
            <person name="Sencilo A."/>
            <person name="Jacobs-Sera D."/>
            <person name="Russell D.A."/>
            <person name="Ko C."/>
            <person name="Atanasova N."/>
            <person name="Osterlund E."/>
            <person name="Oksanen H.M."/>
            <person name="Bamford D.H."/>
            <person name="Hatfull G.F."/>
            <person name="Roine E."/>
            <person name="Hendrix R.W."/>
        </authorList>
    </citation>
    <scope>NUCLEOTIDE SEQUENCE [LARGE SCALE GENOMIC DNA]</scope>
</reference>
<dbReference type="GO" id="GO:0006396">
    <property type="term" value="P:RNA processing"/>
    <property type="evidence" value="ECO:0007669"/>
    <property type="project" value="InterPro"/>
</dbReference>
<dbReference type="SUPFAM" id="SSF103365">
    <property type="entry name" value="Hypothetical protein PH1602"/>
    <property type="match status" value="1"/>
</dbReference>
<evidence type="ECO:0000256" key="4">
    <source>
        <dbReference type="ARBA" id="ARBA00022723"/>
    </source>
</evidence>
<evidence type="ECO:0000256" key="1">
    <source>
        <dbReference type="ARBA" id="ARBA00001936"/>
    </source>
</evidence>
<dbReference type="Gene3D" id="3.90.1860.10">
    <property type="entry name" value="tRNA-splicing ligase RtcB"/>
    <property type="match status" value="2"/>
</dbReference>
<dbReference type="Proteomes" id="UP000202786">
    <property type="component" value="Segment"/>
</dbReference>
<dbReference type="EMBL" id="KC292026">
    <property type="protein sequence ID" value="AGM11437.1"/>
    <property type="molecule type" value="Genomic_DNA"/>
</dbReference>
<evidence type="ECO:0000256" key="3">
    <source>
        <dbReference type="ARBA" id="ARBA00022598"/>
    </source>
</evidence>
<dbReference type="KEGG" id="vg:16193976"/>
<comment type="cofactor">
    <cofactor evidence="1">
        <name>Mn(2+)</name>
        <dbReference type="ChEBI" id="CHEBI:29035"/>
    </cofactor>
</comment>
<keyword evidence="5" id="KW-0547">Nucleotide-binding</keyword>
<gene>
    <name evidence="9" type="primary">140</name>
    <name evidence="9" type="ORF">HGTV1_140</name>
</gene>
<dbReference type="OrthoDB" id="5540at10239"/>
<dbReference type="PANTHER" id="PTHR43749">
    <property type="entry name" value="RNA-SPLICING LIGASE RTCB"/>
    <property type="match status" value="1"/>
</dbReference>
<keyword evidence="4" id="KW-0479">Metal-binding</keyword>
<proteinExistence type="predicted"/>
<dbReference type="GO" id="GO:0005525">
    <property type="term" value="F:GTP binding"/>
    <property type="evidence" value="ECO:0007669"/>
    <property type="project" value="UniProtKB-KW"/>
</dbReference>
<dbReference type="InterPro" id="IPR052915">
    <property type="entry name" value="RtcB-like"/>
</dbReference>